<dbReference type="InterPro" id="IPR026590">
    <property type="entry name" value="Ssirtuin_cat_dom"/>
</dbReference>
<evidence type="ECO:0000256" key="1">
    <source>
        <dbReference type="ARBA" id="ARBA00012928"/>
    </source>
</evidence>
<organism evidence="6 7">
    <name type="scientific">Desulfurobacterium indicum</name>
    <dbReference type="NCBI Taxonomy" id="1914305"/>
    <lineage>
        <taxon>Bacteria</taxon>
        <taxon>Pseudomonadati</taxon>
        <taxon>Aquificota</taxon>
        <taxon>Aquificia</taxon>
        <taxon>Desulfurobacteriales</taxon>
        <taxon>Desulfurobacteriaceae</taxon>
        <taxon>Desulfurobacterium</taxon>
    </lineage>
</organism>
<evidence type="ECO:0000259" key="5">
    <source>
        <dbReference type="PROSITE" id="PS50305"/>
    </source>
</evidence>
<dbReference type="InterPro" id="IPR050134">
    <property type="entry name" value="NAD-dep_sirtuin_deacylases"/>
</dbReference>
<feature type="active site" description="Proton acceptor" evidence="4">
    <location>
        <position position="93"/>
    </location>
</feature>
<dbReference type="PROSITE" id="PS50305">
    <property type="entry name" value="SIRTUIN"/>
    <property type="match status" value="1"/>
</dbReference>
<dbReference type="GO" id="GO:0070403">
    <property type="term" value="F:NAD+ binding"/>
    <property type="evidence" value="ECO:0007669"/>
    <property type="project" value="InterPro"/>
</dbReference>
<evidence type="ECO:0000313" key="6">
    <source>
        <dbReference type="EMBL" id="OMH40051.1"/>
    </source>
</evidence>
<dbReference type="PANTHER" id="PTHR11085:SF10">
    <property type="entry name" value="NAD-DEPENDENT PROTEIN DEACYLASE SIRTUIN-5, MITOCHONDRIAL-RELATED"/>
    <property type="match status" value="1"/>
</dbReference>
<dbReference type="InterPro" id="IPR003000">
    <property type="entry name" value="Sirtuin"/>
</dbReference>
<keyword evidence="7" id="KW-1185">Reference proteome</keyword>
<proteinExistence type="predicted"/>
<dbReference type="STRING" id="1914305.BLW93_07355"/>
<reference evidence="6 7" key="1">
    <citation type="submission" date="2016-10" db="EMBL/GenBank/DDBJ databases">
        <title>Genome sequence of a sulfur-reducing bacterium Desulfurobacterium indicum K6013.</title>
        <authorList>
            <person name="Cao J."/>
            <person name="Shao Z."/>
            <person name="Alain K."/>
            <person name="Jebbar M."/>
        </authorList>
    </citation>
    <scope>NUCLEOTIDE SEQUENCE [LARGE SCALE GENOMIC DNA]</scope>
    <source>
        <strain evidence="6 7">K6013</strain>
    </source>
</reference>
<comment type="caution">
    <text evidence="6">The sequence shown here is derived from an EMBL/GenBank/DDBJ whole genome shotgun (WGS) entry which is preliminary data.</text>
</comment>
<dbReference type="Gene3D" id="3.30.1600.10">
    <property type="entry name" value="SIR2/SIRT2 'Small Domain"/>
    <property type="match status" value="1"/>
</dbReference>
<dbReference type="EMBL" id="MOEN01000031">
    <property type="protein sequence ID" value="OMH40051.1"/>
    <property type="molecule type" value="Genomic_DNA"/>
</dbReference>
<dbReference type="Gene3D" id="3.40.50.1220">
    <property type="entry name" value="TPP-binding domain"/>
    <property type="match status" value="1"/>
</dbReference>
<evidence type="ECO:0000313" key="7">
    <source>
        <dbReference type="Proteomes" id="UP000187408"/>
    </source>
</evidence>
<keyword evidence="4" id="KW-0479">Metal-binding</keyword>
<dbReference type="InterPro" id="IPR026591">
    <property type="entry name" value="Sirtuin_cat_small_dom_sf"/>
</dbReference>
<dbReference type="GO" id="GO:0017136">
    <property type="term" value="F:histone deacetylase activity, NAD-dependent"/>
    <property type="evidence" value="ECO:0007669"/>
    <property type="project" value="TreeGrafter"/>
</dbReference>
<keyword evidence="4" id="KW-0862">Zinc</keyword>
<gene>
    <name evidence="6" type="ORF">BLW93_07355</name>
</gene>
<dbReference type="Pfam" id="PF02146">
    <property type="entry name" value="SIR2"/>
    <property type="match status" value="1"/>
</dbReference>
<protein>
    <recommendedName>
        <fullName evidence="1">protein acetyllysine N-acetyltransferase</fullName>
        <ecNumber evidence="1">2.3.1.286</ecNumber>
    </recommendedName>
</protein>
<dbReference type="GO" id="GO:0046872">
    <property type="term" value="F:metal ion binding"/>
    <property type="evidence" value="ECO:0007669"/>
    <property type="project" value="UniProtKB-KW"/>
</dbReference>
<dbReference type="PANTHER" id="PTHR11085">
    <property type="entry name" value="NAD-DEPENDENT PROTEIN DEACYLASE SIRTUIN-5, MITOCHONDRIAL-RELATED"/>
    <property type="match status" value="1"/>
</dbReference>
<dbReference type="AlphaFoldDB" id="A0A1R1MJR9"/>
<dbReference type="EC" id="2.3.1.286" evidence="1"/>
<keyword evidence="3" id="KW-0520">NAD</keyword>
<feature type="binding site" evidence="4">
    <location>
        <position position="149"/>
    </location>
    <ligand>
        <name>Zn(2+)</name>
        <dbReference type="ChEBI" id="CHEBI:29105"/>
    </ligand>
</feature>
<sequence length="247" mass="27581">MWGVPQEVIPFLKLTQNIVHYQLATLDAFLNDPLKVWNWYLYRMWLIANAIPNPGHIAIVNFENFLKDRVVVITQNVDGLHREAGSKNFLELHGNIFEGKCKFCGAVFTEKEFANIFPYVDKEFLKGLSDVDFKEKILEGFTERDLPICPVCREILGPGVVWFGEALPEDVLSQAFSVSKGSDVFFSVGTSALVQPAAALPIVAKESGAVLVEVNPEETSLSKQCDFVFRGSAARVLPAIFKEVKNL</sequence>
<dbReference type="InterPro" id="IPR029035">
    <property type="entry name" value="DHS-like_NAD/FAD-binding_dom"/>
</dbReference>
<name>A0A1R1MJR9_9BACT</name>
<dbReference type="SUPFAM" id="SSF52467">
    <property type="entry name" value="DHS-like NAD/FAD-binding domain"/>
    <property type="match status" value="1"/>
</dbReference>
<dbReference type="Proteomes" id="UP000187408">
    <property type="component" value="Unassembled WGS sequence"/>
</dbReference>
<feature type="domain" description="Deacetylase sirtuin-type" evidence="5">
    <location>
        <begin position="1"/>
        <end position="247"/>
    </location>
</feature>
<keyword evidence="2" id="KW-0808">Transferase</keyword>
<feature type="binding site" evidence="4">
    <location>
        <position position="152"/>
    </location>
    <ligand>
        <name>Zn(2+)</name>
        <dbReference type="ChEBI" id="CHEBI:29105"/>
    </ligand>
</feature>
<evidence type="ECO:0000256" key="2">
    <source>
        <dbReference type="ARBA" id="ARBA00022679"/>
    </source>
</evidence>
<feature type="binding site" evidence="4">
    <location>
        <position position="104"/>
    </location>
    <ligand>
        <name>Zn(2+)</name>
        <dbReference type="ChEBI" id="CHEBI:29105"/>
    </ligand>
</feature>
<accession>A0A1R1MJR9</accession>
<feature type="binding site" evidence="4">
    <location>
        <position position="101"/>
    </location>
    <ligand>
        <name>Zn(2+)</name>
        <dbReference type="ChEBI" id="CHEBI:29105"/>
    </ligand>
</feature>
<evidence type="ECO:0000256" key="4">
    <source>
        <dbReference type="PROSITE-ProRule" id="PRU00236"/>
    </source>
</evidence>
<dbReference type="RefSeq" id="WP_076713449.1">
    <property type="nucleotide sequence ID" value="NZ_MOEN01000031.1"/>
</dbReference>
<evidence type="ECO:0000256" key="3">
    <source>
        <dbReference type="ARBA" id="ARBA00023027"/>
    </source>
</evidence>